<keyword evidence="2" id="KW-0472">Membrane</keyword>
<keyword evidence="4" id="KW-1185">Reference proteome</keyword>
<evidence type="ECO:0000313" key="4">
    <source>
        <dbReference type="Proteomes" id="UP001230685"/>
    </source>
</evidence>
<gene>
    <name evidence="3" type="ORF">Q5H91_07795</name>
</gene>
<dbReference type="Gene3D" id="1.25.40.10">
    <property type="entry name" value="Tetratricopeptide repeat domain"/>
    <property type="match status" value="1"/>
</dbReference>
<protein>
    <submittedName>
        <fullName evidence="3">Tetratricopeptide repeat protein</fullName>
    </submittedName>
</protein>
<keyword evidence="2" id="KW-1133">Transmembrane helix</keyword>
<sequence length="449" mass="49114">MQRDVDTTKRLDGWKAIAGYFKRDRSTVMRWARDRELPVRRLPGGKQGSVFALEHELAAWALRHADEDEPAGAPSPAAPPAAPSRRRGRWLPTVLVIGGLGATGAAVLAWRDPTPLARPVAAAVSLPADPQAAADFVAARDHWALRTDTDLREAIRLLRRVIGRAPDFAPAHAALADVWLLEREYGSADGQAAFGAAKVAAQRAVALDPQLAAAHRALGFIAYWGENRKDQGMASFRRAIALDDRDGQTHFWFANVLADAGYDEQAQLEYARARLLLPGSTAIEIEHGYSHWLAGRDRQALETLTALAKRYPHNPNLHLCLSWVYIAMGDLGAFVRENALVAKYRNEPRAIAEAAALTAAYARDPAAALALLIRQRRDEADRAASTTRQAPALFASSMGDRDSTEALMTEAVAAGEHWYGNSVRRRIAARWANDAKIQQLIGRLYAPVT</sequence>
<keyword evidence="2" id="KW-0812">Transmembrane</keyword>
<dbReference type="Proteomes" id="UP001230685">
    <property type="component" value="Unassembled WGS sequence"/>
</dbReference>
<proteinExistence type="predicted"/>
<dbReference type="EMBL" id="JAUUDS010000002">
    <property type="protein sequence ID" value="MDP1027109.1"/>
    <property type="molecule type" value="Genomic_DNA"/>
</dbReference>
<accession>A0ABT9EJJ6</accession>
<evidence type="ECO:0000313" key="3">
    <source>
        <dbReference type="EMBL" id="MDP1027109.1"/>
    </source>
</evidence>
<dbReference type="RefSeq" id="WP_305172805.1">
    <property type="nucleotide sequence ID" value="NZ_JAUUDS010000002.1"/>
</dbReference>
<feature type="region of interest" description="Disordered" evidence="1">
    <location>
        <begin position="67"/>
        <end position="86"/>
    </location>
</feature>
<feature type="transmembrane region" description="Helical" evidence="2">
    <location>
        <begin position="90"/>
        <end position="110"/>
    </location>
</feature>
<dbReference type="InterPro" id="IPR011990">
    <property type="entry name" value="TPR-like_helical_dom_sf"/>
</dbReference>
<evidence type="ECO:0000256" key="2">
    <source>
        <dbReference type="SAM" id="Phobius"/>
    </source>
</evidence>
<dbReference type="SUPFAM" id="SSF48452">
    <property type="entry name" value="TPR-like"/>
    <property type="match status" value="1"/>
</dbReference>
<comment type="caution">
    <text evidence="3">The sequence shown here is derived from an EMBL/GenBank/DDBJ whole genome shotgun (WGS) entry which is preliminary data.</text>
</comment>
<reference evidence="3 4" key="1">
    <citation type="submission" date="2023-07" db="EMBL/GenBank/DDBJ databases">
        <authorList>
            <person name="Kim M.K."/>
        </authorList>
    </citation>
    <scope>NUCLEOTIDE SEQUENCE [LARGE SCALE GENOMIC DNA]</scope>
    <source>
        <strain evidence="3 4">KR1UV-12</strain>
    </source>
</reference>
<organism evidence="3 4">
    <name type="scientific">Sphingomonas aurea</name>
    <dbReference type="NCBI Taxonomy" id="3063994"/>
    <lineage>
        <taxon>Bacteria</taxon>
        <taxon>Pseudomonadati</taxon>
        <taxon>Pseudomonadota</taxon>
        <taxon>Alphaproteobacteria</taxon>
        <taxon>Sphingomonadales</taxon>
        <taxon>Sphingomonadaceae</taxon>
        <taxon>Sphingomonas</taxon>
    </lineage>
</organism>
<evidence type="ECO:0000256" key="1">
    <source>
        <dbReference type="SAM" id="MobiDB-lite"/>
    </source>
</evidence>
<name>A0ABT9EJJ6_9SPHN</name>